<evidence type="ECO:0000313" key="8">
    <source>
        <dbReference type="Proteomes" id="UP000016649"/>
    </source>
</evidence>
<proteinExistence type="inferred from homology"/>
<dbReference type="NCBIfam" id="TIGR02937">
    <property type="entry name" value="sigma70-ECF"/>
    <property type="match status" value="1"/>
</dbReference>
<dbReference type="EMBL" id="AWVH01000013">
    <property type="protein sequence ID" value="ERJ93873.1"/>
    <property type="molecule type" value="Genomic_DNA"/>
</dbReference>
<dbReference type="InterPro" id="IPR039425">
    <property type="entry name" value="RNA_pol_sigma-70-like"/>
</dbReference>
<evidence type="ECO:0000259" key="6">
    <source>
        <dbReference type="Pfam" id="PF08281"/>
    </source>
</evidence>
<evidence type="ECO:0000256" key="2">
    <source>
        <dbReference type="ARBA" id="ARBA00023015"/>
    </source>
</evidence>
<dbReference type="Pfam" id="PF08281">
    <property type="entry name" value="Sigma70_r4_2"/>
    <property type="match status" value="1"/>
</dbReference>
<evidence type="ECO:0000256" key="1">
    <source>
        <dbReference type="ARBA" id="ARBA00010641"/>
    </source>
</evidence>
<keyword evidence="4" id="KW-0804">Transcription</keyword>
<evidence type="ECO:0000259" key="5">
    <source>
        <dbReference type="Pfam" id="PF04542"/>
    </source>
</evidence>
<comment type="caution">
    <text evidence="7">The sequence shown here is derived from an EMBL/GenBank/DDBJ whole genome shotgun (WGS) entry which is preliminary data.</text>
</comment>
<dbReference type="RefSeq" id="WP_021686442.1">
    <property type="nucleotide sequence ID" value="NZ_KI260556.1"/>
</dbReference>
<dbReference type="InterPro" id="IPR014284">
    <property type="entry name" value="RNA_pol_sigma-70_dom"/>
</dbReference>
<dbReference type="InterPro" id="IPR013249">
    <property type="entry name" value="RNA_pol_sigma70_r4_t2"/>
</dbReference>
<dbReference type="PANTHER" id="PTHR43133:SF51">
    <property type="entry name" value="RNA POLYMERASE SIGMA FACTOR"/>
    <property type="match status" value="1"/>
</dbReference>
<protein>
    <submittedName>
        <fullName evidence="7">RNA polymerase sigma factor RpoE</fullName>
    </submittedName>
</protein>
<dbReference type="SUPFAM" id="SSF88946">
    <property type="entry name" value="Sigma2 domain of RNA polymerase sigma factors"/>
    <property type="match status" value="1"/>
</dbReference>
<evidence type="ECO:0000256" key="3">
    <source>
        <dbReference type="ARBA" id="ARBA00023082"/>
    </source>
</evidence>
<dbReference type="Proteomes" id="UP000016649">
    <property type="component" value="Unassembled WGS sequence"/>
</dbReference>
<keyword evidence="2" id="KW-0805">Transcription regulation</keyword>
<dbReference type="SUPFAM" id="SSF88659">
    <property type="entry name" value="Sigma3 and sigma4 domains of RNA polymerase sigma factors"/>
    <property type="match status" value="1"/>
</dbReference>
<dbReference type="Gene3D" id="1.10.1740.10">
    <property type="match status" value="1"/>
</dbReference>
<sequence length="190" mass="22108">MKIRESTYPEAALRDFALVKETCGGNDKAFGVLVSLYEKKVRALGISFFHNHHDCDDFVQDVFIKTYTNLQSFRFKSRFSTWLMRIAYNTAVNSVKRRKEYVPLSESAEVSDTDYSPEERELRRMAAQAIRQAVKELPVQGAVCIDLYFFYDFPYNEISVITGWPVNTVKSHIFRAKKMLKQKLENLIQP</sequence>
<dbReference type="Pfam" id="PF04542">
    <property type="entry name" value="Sigma70_r2"/>
    <property type="match status" value="1"/>
</dbReference>
<feature type="domain" description="RNA polymerase sigma factor 70 region 4 type 2" evidence="6">
    <location>
        <begin position="128"/>
        <end position="180"/>
    </location>
</feature>
<dbReference type="Gene3D" id="1.10.10.10">
    <property type="entry name" value="Winged helix-like DNA-binding domain superfamily/Winged helix DNA-binding domain"/>
    <property type="match status" value="1"/>
</dbReference>
<name>A0ABN0P0A2_TRELE</name>
<dbReference type="CDD" id="cd06171">
    <property type="entry name" value="Sigma70_r4"/>
    <property type="match status" value="1"/>
</dbReference>
<evidence type="ECO:0000256" key="4">
    <source>
        <dbReference type="ARBA" id="ARBA00023163"/>
    </source>
</evidence>
<keyword evidence="8" id="KW-1185">Reference proteome</keyword>
<feature type="domain" description="RNA polymerase sigma-70 region 2" evidence="5">
    <location>
        <begin position="33"/>
        <end position="99"/>
    </location>
</feature>
<dbReference type="PANTHER" id="PTHR43133">
    <property type="entry name" value="RNA POLYMERASE ECF-TYPE SIGMA FACTO"/>
    <property type="match status" value="1"/>
</dbReference>
<keyword evidence="3" id="KW-0731">Sigma factor</keyword>
<gene>
    <name evidence="7" type="ORF">HMPREF9193_00594</name>
</gene>
<dbReference type="InterPro" id="IPR013324">
    <property type="entry name" value="RNA_pol_sigma_r3/r4-like"/>
</dbReference>
<dbReference type="InterPro" id="IPR007627">
    <property type="entry name" value="RNA_pol_sigma70_r2"/>
</dbReference>
<comment type="similarity">
    <text evidence="1">Belongs to the sigma-70 factor family. ECF subfamily.</text>
</comment>
<evidence type="ECO:0000313" key="7">
    <source>
        <dbReference type="EMBL" id="ERJ93873.1"/>
    </source>
</evidence>
<organism evidence="7 8">
    <name type="scientific">Treponema lecithinolyticum ATCC 700332</name>
    <dbReference type="NCBI Taxonomy" id="1321815"/>
    <lineage>
        <taxon>Bacteria</taxon>
        <taxon>Pseudomonadati</taxon>
        <taxon>Spirochaetota</taxon>
        <taxon>Spirochaetia</taxon>
        <taxon>Spirochaetales</taxon>
        <taxon>Treponemataceae</taxon>
        <taxon>Treponema</taxon>
    </lineage>
</organism>
<reference evidence="7 8" key="1">
    <citation type="submission" date="2013-08" db="EMBL/GenBank/DDBJ databases">
        <authorList>
            <person name="Weinstock G."/>
            <person name="Sodergren E."/>
            <person name="Wylie T."/>
            <person name="Fulton L."/>
            <person name="Fulton R."/>
            <person name="Fronick C."/>
            <person name="O'Laughlin M."/>
            <person name="Godfrey J."/>
            <person name="Miner T."/>
            <person name="Herter B."/>
            <person name="Appelbaum E."/>
            <person name="Cordes M."/>
            <person name="Lek S."/>
            <person name="Wollam A."/>
            <person name="Pepin K.H."/>
            <person name="Palsikar V.B."/>
            <person name="Mitreva M."/>
            <person name="Wilson R.K."/>
        </authorList>
    </citation>
    <scope>NUCLEOTIDE SEQUENCE [LARGE SCALE GENOMIC DNA]</scope>
    <source>
        <strain evidence="7 8">ATCC 700332</strain>
    </source>
</reference>
<accession>A0ABN0P0A2</accession>
<dbReference type="InterPro" id="IPR036388">
    <property type="entry name" value="WH-like_DNA-bd_sf"/>
</dbReference>
<dbReference type="InterPro" id="IPR013325">
    <property type="entry name" value="RNA_pol_sigma_r2"/>
</dbReference>